<dbReference type="EMBL" id="MU155222">
    <property type="protein sequence ID" value="KAF9478994.1"/>
    <property type="molecule type" value="Genomic_DNA"/>
</dbReference>
<name>A0A9P5Z2M2_9AGAR</name>
<evidence type="ECO:0000313" key="3">
    <source>
        <dbReference type="Proteomes" id="UP000807469"/>
    </source>
</evidence>
<keyword evidence="1" id="KW-1133">Transmembrane helix</keyword>
<dbReference type="OrthoDB" id="6431331at2759"/>
<feature type="transmembrane region" description="Helical" evidence="1">
    <location>
        <begin position="56"/>
        <end position="74"/>
    </location>
</feature>
<reference evidence="2" key="1">
    <citation type="submission" date="2020-11" db="EMBL/GenBank/DDBJ databases">
        <authorList>
            <consortium name="DOE Joint Genome Institute"/>
            <person name="Ahrendt S."/>
            <person name="Riley R."/>
            <person name="Andreopoulos W."/>
            <person name="Labutti K."/>
            <person name="Pangilinan J."/>
            <person name="Ruiz-Duenas F.J."/>
            <person name="Barrasa J.M."/>
            <person name="Sanchez-Garcia M."/>
            <person name="Camarero S."/>
            <person name="Miyauchi S."/>
            <person name="Serrano A."/>
            <person name="Linde D."/>
            <person name="Babiker R."/>
            <person name="Drula E."/>
            <person name="Ayuso-Fernandez I."/>
            <person name="Pacheco R."/>
            <person name="Padilla G."/>
            <person name="Ferreira P."/>
            <person name="Barriuso J."/>
            <person name="Kellner H."/>
            <person name="Castanera R."/>
            <person name="Alfaro M."/>
            <person name="Ramirez L."/>
            <person name="Pisabarro A.G."/>
            <person name="Kuo A."/>
            <person name="Tritt A."/>
            <person name="Lipzen A."/>
            <person name="He G."/>
            <person name="Yan M."/>
            <person name="Ng V."/>
            <person name="Cullen D."/>
            <person name="Martin F."/>
            <person name="Rosso M.-N."/>
            <person name="Henrissat B."/>
            <person name="Hibbett D."/>
            <person name="Martinez A.T."/>
            <person name="Grigoriev I.V."/>
        </authorList>
    </citation>
    <scope>NUCLEOTIDE SEQUENCE</scope>
    <source>
        <strain evidence="2">CIRM-BRFM 674</strain>
    </source>
</reference>
<keyword evidence="1" id="KW-0472">Membrane</keyword>
<dbReference type="InterPro" id="IPR029058">
    <property type="entry name" value="AB_hydrolase_fold"/>
</dbReference>
<keyword evidence="1" id="KW-0812">Transmembrane</keyword>
<dbReference type="PANTHER" id="PTHR37471:SF1">
    <property type="entry name" value="AB HYDROLASE-1 DOMAIN-CONTAINING PROTEIN"/>
    <property type="match status" value="1"/>
</dbReference>
<protein>
    <submittedName>
        <fullName evidence="2">Uncharacterized protein</fullName>
    </submittedName>
</protein>
<organism evidence="2 3">
    <name type="scientific">Pholiota conissans</name>
    <dbReference type="NCBI Taxonomy" id="109636"/>
    <lineage>
        <taxon>Eukaryota</taxon>
        <taxon>Fungi</taxon>
        <taxon>Dikarya</taxon>
        <taxon>Basidiomycota</taxon>
        <taxon>Agaricomycotina</taxon>
        <taxon>Agaricomycetes</taxon>
        <taxon>Agaricomycetidae</taxon>
        <taxon>Agaricales</taxon>
        <taxon>Agaricineae</taxon>
        <taxon>Strophariaceae</taxon>
        <taxon>Pholiota</taxon>
    </lineage>
</organism>
<evidence type="ECO:0000313" key="2">
    <source>
        <dbReference type="EMBL" id="KAF9478994.1"/>
    </source>
</evidence>
<accession>A0A9P5Z2M2</accession>
<proteinExistence type="predicted"/>
<dbReference type="SUPFAM" id="SSF53474">
    <property type="entry name" value="alpha/beta-Hydrolases"/>
    <property type="match status" value="1"/>
</dbReference>
<dbReference type="Gene3D" id="3.40.50.1820">
    <property type="entry name" value="alpha/beta hydrolase"/>
    <property type="match status" value="1"/>
</dbReference>
<dbReference type="Proteomes" id="UP000807469">
    <property type="component" value="Unassembled WGS sequence"/>
</dbReference>
<evidence type="ECO:0000256" key="1">
    <source>
        <dbReference type="SAM" id="Phobius"/>
    </source>
</evidence>
<keyword evidence="3" id="KW-1185">Reference proteome</keyword>
<feature type="transmembrane region" description="Helical" evidence="1">
    <location>
        <begin position="18"/>
        <end position="44"/>
    </location>
</feature>
<dbReference type="PANTHER" id="PTHR37471">
    <property type="entry name" value="UNNAMED PRODUCT"/>
    <property type="match status" value="1"/>
</dbReference>
<gene>
    <name evidence="2" type="ORF">BDN70DRAFT_807742</name>
</gene>
<comment type="caution">
    <text evidence="2">The sequence shown here is derived from an EMBL/GenBank/DDBJ whole genome shotgun (WGS) entry which is preliminary data.</text>
</comment>
<dbReference type="AlphaFoldDB" id="A0A9P5Z2M2"/>
<sequence length="553" mass="63651">MTNISEQPTLRRSRAWSFYFILCLTVIPVFFSVPLAWCFAFYSIYTAKWMTYSRAWTILFFISCCEVVFTIYHYRLACHISDKLPFATGEPTDIRIAFIRLLKAGLAKIPSDGGELETLLADQPVNLVSEIPIVQLDRHDPRAIAFRHTLRTWFCNAPFSSIRRHHVEKWLYWTMYNTALPPSDQIPADRRSALNEAVDLLQMRIGCEVPEGSNGDVRPMLLTVDETNIFWRPLTFYVVVAMINCFAMKTYAVFLDVHRCQSNGIEYLIRTPSNWDSATSPRPIVFLHGLGLGVLQYHSAIMFLLKHYPDRPILIPLQPQASQNIFHPNFLKPFSRHEMANRLAALLRKLEWVKVWDEDKELCRTEACDELSEEELAGVEVKESLAGSAYLSQRGITMISHSNGSYIHAWMLKGHPELIGRSCFIDPVTFCSWEGDVCYDFLYQPCVTGMELLIRYFVATELGVANLLHRHFCWTSNSLWFEEIPNARDPHKNLFVLGGKDVIVNAERVKRYLTSHGVRENLFCDPEGQHGQALIRDSPALNEILRWLSEDET</sequence>